<dbReference type="Proteomes" id="UP000585665">
    <property type="component" value="Unassembled WGS sequence"/>
</dbReference>
<evidence type="ECO:0000256" key="1">
    <source>
        <dbReference type="ARBA" id="ARBA00008683"/>
    </source>
</evidence>
<keyword evidence="2" id="KW-0645">Protease</keyword>
<dbReference type="GO" id="GO:0006508">
    <property type="term" value="P:proteolysis"/>
    <property type="evidence" value="ECO:0007669"/>
    <property type="project" value="UniProtKB-KW"/>
</dbReference>
<keyword evidence="7" id="KW-1185">Reference proteome</keyword>
<name>A0A850P9M6_9PROT</name>
<dbReference type="Pfam" id="PF01343">
    <property type="entry name" value="Peptidase_S49"/>
    <property type="match status" value="1"/>
</dbReference>
<evidence type="ECO:0000256" key="4">
    <source>
        <dbReference type="ARBA" id="ARBA00022825"/>
    </source>
</evidence>
<dbReference type="InterPro" id="IPR029045">
    <property type="entry name" value="ClpP/crotonase-like_dom_sf"/>
</dbReference>
<gene>
    <name evidence="6" type="ORF">HUK82_00300</name>
</gene>
<dbReference type="Gene3D" id="3.90.226.10">
    <property type="entry name" value="2-enoyl-CoA Hydratase, Chain A, domain 1"/>
    <property type="match status" value="1"/>
</dbReference>
<protein>
    <submittedName>
        <fullName evidence="6">S49 family peptidase</fullName>
    </submittedName>
</protein>
<comment type="similarity">
    <text evidence="1">Belongs to the peptidase S49 family.</text>
</comment>
<keyword evidence="4" id="KW-0720">Serine protease</keyword>
<dbReference type="InterPro" id="IPR002142">
    <property type="entry name" value="Peptidase_S49"/>
</dbReference>
<dbReference type="EMBL" id="JABXXR010000001">
    <property type="protein sequence ID" value="NVN39006.1"/>
    <property type="molecule type" value="Genomic_DNA"/>
</dbReference>
<dbReference type="CDD" id="cd07022">
    <property type="entry name" value="S49_Sppa_36K_type"/>
    <property type="match status" value="1"/>
</dbReference>
<evidence type="ECO:0000259" key="5">
    <source>
        <dbReference type="Pfam" id="PF01343"/>
    </source>
</evidence>
<evidence type="ECO:0000256" key="2">
    <source>
        <dbReference type="ARBA" id="ARBA00022670"/>
    </source>
</evidence>
<comment type="caution">
    <text evidence="6">The sequence shown here is derived from an EMBL/GenBank/DDBJ whole genome shotgun (WGS) entry which is preliminary data.</text>
</comment>
<feature type="domain" description="Peptidase S49" evidence="5">
    <location>
        <begin position="144"/>
        <end position="275"/>
    </location>
</feature>
<sequence length="289" mass="30160">MSRLPFLAQKIFNVPVAIHPQKAEIIVAALADRLVVAHIVSSGRAVATTMSDDEGDAEPGSAARDVGYDVVAGVAVIPVTGTLVQKLGSIRPFSGMTGYDGIRHNLLCALADDTVRGIMLDIDSPGGEVAGCFDLVDLVFSVRGQKPIRAVLDENAFSAAYALASACDGITVPRTGGTGSIGVICMHADLTRAMDKDGITVTLIRYGDLKAERSPYEALSKGALGRMQADIDTMGELFVDTVARNRGLRASDVRGFQARTFLGAEGVTAGLANAVMSPAQSFADFVGSL</sequence>
<dbReference type="InterPro" id="IPR033855">
    <property type="entry name" value="Protein_C"/>
</dbReference>
<dbReference type="GO" id="GO:0008236">
    <property type="term" value="F:serine-type peptidase activity"/>
    <property type="evidence" value="ECO:0007669"/>
    <property type="project" value="UniProtKB-KW"/>
</dbReference>
<reference evidence="6 7" key="1">
    <citation type="submission" date="2020-06" db="EMBL/GenBank/DDBJ databases">
        <title>Description of novel acetic acid bacteria.</title>
        <authorList>
            <person name="Sombolestani A."/>
        </authorList>
    </citation>
    <scope>NUCLEOTIDE SEQUENCE [LARGE SCALE GENOMIC DNA]</scope>
    <source>
        <strain evidence="6 7">LMG 27010</strain>
    </source>
</reference>
<keyword evidence="3" id="KW-0378">Hydrolase</keyword>
<evidence type="ECO:0000313" key="6">
    <source>
        <dbReference type="EMBL" id="NVN39006.1"/>
    </source>
</evidence>
<dbReference type="SUPFAM" id="SSF52096">
    <property type="entry name" value="ClpP/crotonase"/>
    <property type="match status" value="1"/>
</dbReference>
<dbReference type="RefSeq" id="WP_176612030.1">
    <property type="nucleotide sequence ID" value="NZ_JABXXR010000001.1"/>
</dbReference>
<accession>A0A850P9M6</accession>
<proteinExistence type="inferred from homology"/>
<dbReference type="AlphaFoldDB" id="A0A850P9M6"/>
<evidence type="ECO:0000256" key="3">
    <source>
        <dbReference type="ARBA" id="ARBA00022801"/>
    </source>
</evidence>
<evidence type="ECO:0000313" key="7">
    <source>
        <dbReference type="Proteomes" id="UP000585665"/>
    </source>
</evidence>
<dbReference type="PANTHER" id="PTHR33209">
    <property type="entry name" value="PROTEASE 4"/>
    <property type="match status" value="1"/>
</dbReference>
<organism evidence="6 7">
    <name type="scientific">Ameyamaea chiangmaiensis</name>
    <dbReference type="NCBI Taxonomy" id="442969"/>
    <lineage>
        <taxon>Bacteria</taxon>
        <taxon>Pseudomonadati</taxon>
        <taxon>Pseudomonadota</taxon>
        <taxon>Alphaproteobacteria</taxon>
        <taxon>Acetobacterales</taxon>
        <taxon>Acetobacteraceae</taxon>
        <taxon>Ameyamaea</taxon>
    </lineage>
</organism>
<dbReference type="PANTHER" id="PTHR33209:SF1">
    <property type="entry name" value="PEPTIDASE S49 DOMAIN-CONTAINING PROTEIN"/>
    <property type="match status" value="1"/>
</dbReference>